<dbReference type="GO" id="GO:0005886">
    <property type="term" value="C:plasma membrane"/>
    <property type="evidence" value="ECO:0007669"/>
    <property type="project" value="TreeGrafter"/>
</dbReference>
<keyword evidence="3 7" id="KW-0812">Transmembrane</keyword>
<proteinExistence type="inferred from homology"/>
<comment type="subcellular location">
    <subcellularLocation>
        <location evidence="1">Membrane</location>
        <topology evidence="1">Multi-pass membrane protein</topology>
    </subcellularLocation>
</comment>
<dbReference type="OrthoDB" id="200954at2759"/>
<keyword evidence="4 7" id="KW-1133">Transmembrane helix</keyword>
<feature type="transmembrane region" description="Helical" evidence="7">
    <location>
        <begin position="72"/>
        <end position="92"/>
    </location>
</feature>
<accession>A0A3M7TB27</accession>
<feature type="region of interest" description="Disordered" evidence="6">
    <location>
        <begin position="159"/>
        <end position="197"/>
    </location>
</feature>
<feature type="transmembrane region" description="Helical" evidence="7">
    <location>
        <begin position="124"/>
        <end position="145"/>
    </location>
</feature>
<feature type="transmembrane region" description="Helical" evidence="7">
    <location>
        <begin position="39"/>
        <end position="60"/>
    </location>
</feature>
<dbReference type="GO" id="GO:0140410">
    <property type="term" value="F:monoatomic cation:bicarbonate symporter activity"/>
    <property type="evidence" value="ECO:0007669"/>
    <property type="project" value="TreeGrafter"/>
</dbReference>
<evidence type="ECO:0000256" key="3">
    <source>
        <dbReference type="ARBA" id="ARBA00022692"/>
    </source>
</evidence>
<feature type="signal peptide" evidence="8">
    <location>
        <begin position="1"/>
        <end position="19"/>
    </location>
</feature>
<evidence type="ECO:0000256" key="1">
    <source>
        <dbReference type="ARBA" id="ARBA00004141"/>
    </source>
</evidence>
<feature type="transmembrane region" description="Helical" evidence="7">
    <location>
        <begin position="278"/>
        <end position="299"/>
    </location>
</feature>
<keyword evidence="10" id="KW-1185">Reference proteome</keyword>
<reference evidence="9 10" key="1">
    <citation type="journal article" date="2018" name="Sci. Rep.">
        <title>Genomic signatures of local adaptation to the degree of environmental predictability in rotifers.</title>
        <authorList>
            <person name="Franch-Gras L."/>
            <person name="Hahn C."/>
            <person name="Garcia-Roger E.M."/>
            <person name="Carmona M.J."/>
            <person name="Serra M."/>
            <person name="Gomez A."/>
        </authorList>
    </citation>
    <scope>NUCLEOTIDE SEQUENCE [LARGE SCALE GENOMIC DNA]</scope>
    <source>
        <strain evidence="9">HYR1</strain>
    </source>
</reference>
<sequence>MKKIFAVILILFFLEFFHAEEEHDHSEEESREPTVAEKYGYGTIAIVIVSLITLVGFLILPCFKKSIFDHVLTILTALAASSLFCDTLLHIIPQVVGLHGHNHGDDEEEHEDHGEENKIVVEDYVIKLCVSIAVLYILWLFEILIHHFSGKSRFNGNSHGHSHGISMQDDDDETSYEGNKISSTNSDLKDLERANSDKKITKENKKRGFFQNLKRIKAAGWIVLVGDGLHNFADGLAVGASFAQSLNLGISTSIAVVCHEIPHELGTYAVLMKSGFSFWQALIFNLITALSCLIGFYVGVSVSDEEEARKWIFTITAGMFLYIALVDLLPSVMTSKKWNWVVFGLCNLAMILGFIFMFLLAIFEEHIKI</sequence>
<feature type="transmembrane region" description="Helical" evidence="7">
    <location>
        <begin position="341"/>
        <end position="363"/>
    </location>
</feature>
<dbReference type="GO" id="GO:0030003">
    <property type="term" value="P:intracellular monoatomic cation homeostasis"/>
    <property type="evidence" value="ECO:0007669"/>
    <property type="project" value="TreeGrafter"/>
</dbReference>
<dbReference type="GO" id="GO:0071578">
    <property type="term" value="P:zinc ion import across plasma membrane"/>
    <property type="evidence" value="ECO:0007669"/>
    <property type="project" value="TreeGrafter"/>
</dbReference>
<keyword evidence="8" id="KW-0732">Signal</keyword>
<dbReference type="InterPro" id="IPR050799">
    <property type="entry name" value="ZIP_Transporter"/>
</dbReference>
<dbReference type="PANTHER" id="PTHR12191:SF37">
    <property type="entry name" value="ZINC TRANSPORTER FOI"/>
    <property type="match status" value="1"/>
</dbReference>
<dbReference type="PANTHER" id="PTHR12191">
    <property type="entry name" value="SOLUTE CARRIER FAMILY 39"/>
    <property type="match status" value="1"/>
</dbReference>
<comment type="caution">
    <text evidence="9">The sequence shown here is derived from an EMBL/GenBank/DDBJ whole genome shotgun (WGS) entry which is preliminary data.</text>
</comment>
<comment type="similarity">
    <text evidence="2">Belongs to the ZIP transporter (TC 2.A.5) family.</text>
</comment>
<protein>
    <submittedName>
        <fullName evidence="9">Zinc transporter ZIP4</fullName>
    </submittedName>
</protein>
<evidence type="ECO:0000256" key="5">
    <source>
        <dbReference type="ARBA" id="ARBA00023136"/>
    </source>
</evidence>
<dbReference type="Pfam" id="PF02535">
    <property type="entry name" value="Zip"/>
    <property type="match status" value="1"/>
</dbReference>
<evidence type="ECO:0000256" key="7">
    <source>
        <dbReference type="SAM" id="Phobius"/>
    </source>
</evidence>
<evidence type="ECO:0000313" key="9">
    <source>
        <dbReference type="EMBL" id="RNA44831.1"/>
    </source>
</evidence>
<evidence type="ECO:0000256" key="2">
    <source>
        <dbReference type="ARBA" id="ARBA00006939"/>
    </source>
</evidence>
<evidence type="ECO:0000313" key="10">
    <source>
        <dbReference type="Proteomes" id="UP000276133"/>
    </source>
</evidence>
<dbReference type="InterPro" id="IPR003689">
    <property type="entry name" value="ZIP"/>
</dbReference>
<gene>
    <name evidence="9" type="ORF">BpHYR1_009761</name>
</gene>
<organism evidence="9 10">
    <name type="scientific">Brachionus plicatilis</name>
    <name type="common">Marine rotifer</name>
    <name type="synonym">Brachionus muelleri</name>
    <dbReference type="NCBI Taxonomy" id="10195"/>
    <lineage>
        <taxon>Eukaryota</taxon>
        <taxon>Metazoa</taxon>
        <taxon>Spiralia</taxon>
        <taxon>Gnathifera</taxon>
        <taxon>Rotifera</taxon>
        <taxon>Eurotatoria</taxon>
        <taxon>Monogononta</taxon>
        <taxon>Pseudotrocha</taxon>
        <taxon>Ploima</taxon>
        <taxon>Brachionidae</taxon>
        <taxon>Brachionus</taxon>
    </lineage>
</organism>
<dbReference type="GO" id="GO:0005385">
    <property type="term" value="F:zinc ion transmembrane transporter activity"/>
    <property type="evidence" value="ECO:0007669"/>
    <property type="project" value="TreeGrafter"/>
</dbReference>
<evidence type="ECO:0000256" key="8">
    <source>
        <dbReference type="SAM" id="SignalP"/>
    </source>
</evidence>
<dbReference type="AlphaFoldDB" id="A0A3M7TB27"/>
<evidence type="ECO:0000256" key="4">
    <source>
        <dbReference type="ARBA" id="ARBA00022989"/>
    </source>
</evidence>
<evidence type="ECO:0000256" key="6">
    <source>
        <dbReference type="SAM" id="MobiDB-lite"/>
    </source>
</evidence>
<feature type="compositionally biased region" description="Basic and acidic residues" evidence="6">
    <location>
        <begin position="187"/>
        <end position="197"/>
    </location>
</feature>
<keyword evidence="5 7" id="KW-0472">Membrane</keyword>
<feature type="chain" id="PRO_5018233202" evidence="8">
    <location>
        <begin position="20"/>
        <end position="369"/>
    </location>
</feature>
<dbReference type="Proteomes" id="UP000276133">
    <property type="component" value="Unassembled WGS sequence"/>
</dbReference>
<feature type="transmembrane region" description="Helical" evidence="7">
    <location>
        <begin position="311"/>
        <end position="329"/>
    </location>
</feature>
<feature type="compositionally biased region" description="Polar residues" evidence="6">
    <location>
        <begin position="176"/>
        <end position="186"/>
    </location>
</feature>
<name>A0A3M7TB27_BRAPC</name>
<dbReference type="EMBL" id="REGN01000054">
    <property type="protein sequence ID" value="RNA44831.1"/>
    <property type="molecule type" value="Genomic_DNA"/>
</dbReference>